<evidence type="ECO:0000256" key="1">
    <source>
        <dbReference type="SAM" id="Coils"/>
    </source>
</evidence>
<dbReference type="EMBL" id="JAGZXI010000003">
    <property type="protein sequence ID" value="MBS6634601.1"/>
    <property type="molecule type" value="Genomic_DNA"/>
</dbReference>
<organism evidence="5 6">
    <name type="scientific">Rothia mucilaginosa</name>
    <dbReference type="NCBI Taxonomy" id="43675"/>
    <lineage>
        <taxon>Bacteria</taxon>
        <taxon>Bacillati</taxon>
        <taxon>Actinomycetota</taxon>
        <taxon>Actinomycetes</taxon>
        <taxon>Micrococcales</taxon>
        <taxon>Micrococcaceae</taxon>
        <taxon>Rothia</taxon>
    </lineage>
</organism>
<dbReference type="Gene3D" id="3.10.310.50">
    <property type="match status" value="1"/>
</dbReference>
<evidence type="ECO:0000313" key="5">
    <source>
        <dbReference type="EMBL" id="MBS6634601.1"/>
    </source>
</evidence>
<feature type="chain" id="PRO_5039708108" evidence="3">
    <location>
        <begin position="34"/>
        <end position="692"/>
    </location>
</feature>
<evidence type="ECO:0000313" key="6">
    <source>
        <dbReference type="Proteomes" id="UP000739069"/>
    </source>
</evidence>
<feature type="domain" description="TPM" evidence="4">
    <location>
        <begin position="69"/>
        <end position="181"/>
    </location>
</feature>
<feature type="compositionally biased region" description="Gly residues" evidence="2">
    <location>
        <begin position="665"/>
        <end position="692"/>
    </location>
</feature>
<dbReference type="RefSeq" id="WP_303952210.1">
    <property type="nucleotide sequence ID" value="NZ_JAGZXI010000003.1"/>
</dbReference>
<feature type="region of interest" description="Disordered" evidence="2">
    <location>
        <begin position="607"/>
        <end position="630"/>
    </location>
</feature>
<evidence type="ECO:0000256" key="3">
    <source>
        <dbReference type="SAM" id="SignalP"/>
    </source>
</evidence>
<dbReference type="Proteomes" id="UP000739069">
    <property type="component" value="Unassembled WGS sequence"/>
</dbReference>
<sequence>MTDHTPARHSRIQYPRLRTVVGATALAAGLSFAPVVAPAGSAFFTAAGPSTAQAADPMQITGTRIYDTTNSLGNTSTLSSKISALSKKYNVDLHVVTIDKFENPSGSQAWTKALATKNNWGSADVVLVIATETRQAYFMAGSTKTLSSDQQTKVYQNYVKPKLQNSDYSGAALAAVEGIEAQKGGSSSGVVTGVLGLGAVAAVGGGVYAVRRRRRRNNAPQQTAYNAPRPVPHPQVPEIPLEELRTRAGSALLQADTTMSRAKQELEFARAQYGDQQVTRFEQEIARAEELMRRSFQRQQLLTDSIPDTPAEQRAWLNEIIDNSQAVARISQEQDAQLAQMRDLEQQAPQAIAALNERLPQLRSTVEECSARYAQMKERFLSSALEPISKTASLLESNLALCTDELQKAHQLVDTNRTEAVAHLRSAEEASAQILTLSNAVTSRNNELNAAQEALSTDLLSIQRDVAEAKSLATSQGRSDLAAVAAGMEAVLGQVTQSSTARPNDPLALANQLRQLSSELDKSMTEMRATRDRSRAASQTLDRTLRSAHAAVTGARGYIENRRGAVGPTTLTAISEAERHLMNANQMRNSNPLEALNEANIALQQANDAQNRAAREMGQFSERSSGGGGNSWGSDLAKGLLLGAILNTLGSGSTHSWGSSSGDSSSGGGWSGGGFSGGGGDWGSGGGDGGSF</sequence>
<accession>A0A943YBW9</accession>
<feature type="compositionally biased region" description="Low complexity" evidence="2">
    <location>
        <begin position="653"/>
        <end position="664"/>
    </location>
</feature>
<feature type="coiled-coil region" evidence="1">
    <location>
        <begin position="252"/>
        <end position="298"/>
    </location>
</feature>
<dbReference type="InterPro" id="IPR007621">
    <property type="entry name" value="TPM_dom"/>
</dbReference>
<dbReference type="AlphaFoldDB" id="A0A943YBW9"/>
<name>A0A943YBW9_9MICC</name>
<feature type="compositionally biased region" description="Basic and acidic residues" evidence="2">
    <location>
        <begin position="525"/>
        <end position="535"/>
    </location>
</feature>
<proteinExistence type="predicted"/>
<keyword evidence="3" id="KW-0732">Signal</keyword>
<feature type="region of interest" description="Disordered" evidence="2">
    <location>
        <begin position="653"/>
        <end position="692"/>
    </location>
</feature>
<feature type="region of interest" description="Disordered" evidence="2">
    <location>
        <begin position="213"/>
        <end position="235"/>
    </location>
</feature>
<comment type="caution">
    <text evidence="5">The sequence shown here is derived from an EMBL/GenBank/DDBJ whole genome shotgun (WGS) entry which is preliminary data.</text>
</comment>
<evidence type="ECO:0000259" key="4">
    <source>
        <dbReference type="Pfam" id="PF04536"/>
    </source>
</evidence>
<evidence type="ECO:0000256" key="2">
    <source>
        <dbReference type="SAM" id="MobiDB-lite"/>
    </source>
</evidence>
<gene>
    <name evidence="5" type="ORF">KH265_02890</name>
</gene>
<dbReference type="Pfam" id="PF04536">
    <property type="entry name" value="TPM_phosphatase"/>
    <property type="match status" value="1"/>
</dbReference>
<feature type="signal peptide" evidence="3">
    <location>
        <begin position="1"/>
        <end position="33"/>
    </location>
</feature>
<feature type="coiled-coil region" evidence="1">
    <location>
        <begin position="327"/>
        <end position="372"/>
    </location>
</feature>
<reference evidence="5" key="1">
    <citation type="submission" date="2021-02" db="EMBL/GenBank/DDBJ databases">
        <title>Infant gut strain persistence is associated with maternal origin, phylogeny, and functional potential including surface adhesion and iron acquisition.</title>
        <authorList>
            <person name="Lou Y.C."/>
        </authorList>
    </citation>
    <scope>NUCLEOTIDE SEQUENCE</scope>
    <source>
        <strain evidence="5">L1_008_092G1_dasL1_008_092G1_concoct_16</strain>
    </source>
</reference>
<protein>
    <submittedName>
        <fullName evidence="5">TPM domain-containing protein</fullName>
    </submittedName>
</protein>
<feature type="region of interest" description="Disordered" evidence="2">
    <location>
        <begin position="525"/>
        <end position="545"/>
    </location>
</feature>
<keyword evidence="1" id="KW-0175">Coiled coil</keyword>